<evidence type="ECO:0000313" key="2">
    <source>
        <dbReference type="EMBL" id="GGZ30054.1"/>
    </source>
</evidence>
<comment type="caution">
    <text evidence="2">The sequence shown here is derived from an EMBL/GenBank/DDBJ whole genome shotgun (WGS) entry which is preliminary data.</text>
</comment>
<evidence type="ECO:0000313" key="3">
    <source>
        <dbReference type="Proteomes" id="UP000662572"/>
    </source>
</evidence>
<name>A0A918Q199_9CAUL</name>
<reference evidence="2" key="1">
    <citation type="journal article" date="2014" name="Int. J. Syst. Evol. Microbiol.">
        <title>Complete genome sequence of Corynebacterium casei LMG S-19264T (=DSM 44701T), isolated from a smear-ripened cheese.</title>
        <authorList>
            <consortium name="US DOE Joint Genome Institute (JGI-PGF)"/>
            <person name="Walter F."/>
            <person name="Albersmeier A."/>
            <person name="Kalinowski J."/>
            <person name="Ruckert C."/>
        </authorList>
    </citation>
    <scope>NUCLEOTIDE SEQUENCE</scope>
    <source>
        <strain evidence="2">KCTC 32296</strain>
    </source>
</reference>
<accession>A0A918Q199</accession>
<organism evidence="2 3">
    <name type="scientific">Asticcacaulis endophyticus</name>
    <dbReference type="NCBI Taxonomy" id="1395890"/>
    <lineage>
        <taxon>Bacteria</taxon>
        <taxon>Pseudomonadati</taxon>
        <taxon>Pseudomonadota</taxon>
        <taxon>Alphaproteobacteria</taxon>
        <taxon>Caulobacterales</taxon>
        <taxon>Caulobacteraceae</taxon>
        <taxon>Asticcacaulis</taxon>
    </lineage>
</organism>
<sequence>MTRFALSYSAVFIVFAILDFLWLSNMAGRIYRPMMGDLLLEKFNVPPAILFYILYVFGLTWFAVYPAASGQVSPYGLSPLMSAVTNGFMVGLIGYGTYNLTALAVVKNWSAPLSYIDIGWGAVASAVASGIAFLCLRLIK</sequence>
<dbReference type="Proteomes" id="UP000662572">
    <property type="component" value="Unassembled WGS sequence"/>
</dbReference>
<reference evidence="2" key="2">
    <citation type="submission" date="2020-09" db="EMBL/GenBank/DDBJ databases">
        <authorList>
            <person name="Sun Q."/>
            <person name="Kim S."/>
        </authorList>
    </citation>
    <scope>NUCLEOTIDE SEQUENCE</scope>
    <source>
        <strain evidence="2">KCTC 32296</strain>
    </source>
</reference>
<dbReference type="Pfam" id="PF09945">
    <property type="entry name" value="DUF2177"/>
    <property type="match status" value="1"/>
</dbReference>
<feature type="transmembrane region" description="Helical" evidence="1">
    <location>
        <begin position="49"/>
        <end position="68"/>
    </location>
</feature>
<gene>
    <name evidence="2" type="ORF">GCM10011273_15280</name>
</gene>
<dbReference type="RefSeq" id="WP_189485770.1">
    <property type="nucleotide sequence ID" value="NZ_BMZB01000001.1"/>
</dbReference>
<feature type="transmembrane region" description="Helical" evidence="1">
    <location>
        <begin position="118"/>
        <end position="139"/>
    </location>
</feature>
<dbReference type="AlphaFoldDB" id="A0A918Q199"/>
<dbReference type="InterPro" id="IPR018687">
    <property type="entry name" value="DUF2177_membr"/>
</dbReference>
<keyword evidence="1" id="KW-1133">Transmembrane helix</keyword>
<proteinExistence type="predicted"/>
<keyword evidence="1" id="KW-0472">Membrane</keyword>
<feature type="transmembrane region" description="Helical" evidence="1">
    <location>
        <begin position="6"/>
        <end position="28"/>
    </location>
</feature>
<evidence type="ECO:0000256" key="1">
    <source>
        <dbReference type="SAM" id="Phobius"/>
    </source>
</evidence>
<keyword evidence="1" id="KW-0812">Transmembrane</keyword>
<protein>
    <submittedName>
        <fullName evidence="2">Membrane protein</fullName>
    </submittedName>
</protein>
<dbReference type="EMBL" id="BMZB01000001">
    <property type="protein sequence ID" value="GGZ30054.1"/>
    <property type="molecule type" value="Genomic_DNA"/>
</dbReference>
<keyword evidence="3" id="KW-1185">Reference proteome</keyword>